<evidence type="ECO:0000313" key="2">
    <source>
        <dbReference type="EMBL" id="AHH15019.1"/>
    </source>
</evidence>
<name>W5T7A5_9NOCA</name>
<dbReference type="STRING" id="1415166.NONO_c02020"/>
<proteinExistence type="predicted"/>
<dbReference type="HOGENOM" id="CLU_1303843_0_0_11"/>
<dbReference type="AlphaFoldDB" id="W5T7A5"/>
<sequence length="211" mass="22279">MHRRRGAYQYRYASVAFTIAMRVASGRCERHFRLSADAFTRIPAPGGGSAATLVDPTAADPTTAATTIPKRASRAIWTSPRTVGPTPTPPTGTSTRAKGNSSPATGESGTRLHRSTVACHSAASAKPHEGAHLERLKLQPSDGFNRPWLSVCRYPLVAVFRNSFRHNGSAAVRPGPDLYADVCAVKVNGSSNRVPAFCSGGSPGPNLEVGQ</sequence>
<dbReference type="Proteomes" id="UP000019150">
    <property type="component" value="Chromosome"/>
</dbReference>
<evidence type="ECO:0000313" key="3">
    <source>
        <dbReference type="Proteomes" id="UP000019150"/>
    </source>
</evidence>
<keyword evidence="3" id="KW-1185">Reference proteome</keyword>
<feature type="compositionally biased region" description="Low complexity" evidence="1">
    <location>
        <begin position="50"/>
        <end position="67"/>
    </location>
</feature>
<protein>
    <submittedName>
        <fullName evidence="2">Uncharacterized protein</fullName>
    </submittedName>
</protein>
<feature type="region of interest" description="Disordered" evidence="1">
    <location>
        <begin position="47"/>
        <end position="112"/>
    </location>
</feature>
<feature type="compositionally biased region" description="Low complexity" evidence="1">
    <location>
        <begin position="78"/>
        <end position="96"/>
    </location>
</feature>
<reference evidence="2 3" key="1">
    <citation type="journal article" date="2014" name="Appl. Environ. Microbiol.">
        <title>Insights into the Microbial Degradation of Rubber and Gutta-Percha by Analysis of the Complete Genome of Nocardia nova SH22a.</title>
        <authorList>
            <person name="Luo Q."/>
            <person name="Hiessl S."/>
            <person name="Poehlein A."/>
            <person name="Daniel R."/>
            <person name="Steinbuchel A."/>
        </authorList>
    </citation>
    <scope>NUCLEOTIDE SEQUENCE [LARGE SCALE GENOMIC DNA]</scope>
    <source>
        <strain evidence="2">SH22a</strain>
    </source>
</reference>
<organism evidence="2 3">
    <name type="scientific">Nocardia nova SH22a</name>
    <dbReference type="NCBI Taxonomy" id="1415166"/>
    <lineage>
        <taxon>Bacteria</taxon>
        <taxon>Bacillati</taxon>
        <taxon>Actinomycetota</taxon>
        <taxon>Actinomycetes</taxon>
        <taxon>Mycobacteriales</taxon>
        <taxon>Nocardiaceae</taxon>
        <taxon>Nocardia</taxon>
    </lineage>
</organism>
<dbReference type="KEGG" id="nno:NONO_c02020"/>
<gene>
    <name evidence="2" type="ORF">NONO_c02020</name>
</gene>
<dbReference type="EMBL" id="CP006850">
    <property type="protein sequence ID" value="AHH15019.1"/>
    <property type="molecule type" value="Genomic_DNA"/>
</dbReference>
<accession>W5T7A5</accession>
<feature type="compositionally biased region" description="Polar residues" evidence="1">
    <location>
        <begin position="97"/>
        <end position="108"/>
    </location>
</feature>
<evidence type="ECO:0000256" key="1">
    <source>
        <dbReference type="SAM" id="MobiDB-lite"/>
    </source>
</evidence>